<evidence type="ECO:0000256" key="1">
    <source>
        <dbReference type="ARBA" id="ARBA00001962"/>
    </source>
</evidence>
<dbReference type="GO" id="GO:0005506">
    <property type="term" value="F:iron ion binding"/>
    <property type="evidence" value="ECO:0007669"/>
    <property type="project" value="InterPro"/>
</dbReference>
<gene>
    <name evidence="8" type="primary">andAc</name>
    <name evidence="8" type="ORF">ETAA1_23430</name>
</gene>
<keyword evidence="3" id="KW-0479">Metal-binding</keyword>
<comment type="cofactor">
    <cofactor evidence="1">
        <name>Fe cation</name>
        <dbReference type="ChEBI" id="CHEBI:24875"/>
    </cofactor>
</comment>
<dbReference type="GO" id="GO:0051537">
    <property type="term" value="F:2 iron, 2 sulfur cluster binding"/>
    <property type="evidence" value="ECO:0007669"/>
    <property type="project" value="UniProtKB-KW"/>
</dbReference>
<evidence type="ECO:0000256" key="4">
    <source>
        <dbReference type="ARBA" id="ARBA00023002"/>
    </source>
</evidence>
<protein>
    <submittedName>
        <fullName evidence="8">Anthranilate 1,2-dioxygenase large subunit</fullName>
        <ecNumber evidence="8">1.14.12.1</ecNumber>
    </submittedName>
</protein>
<dbReference type="PANTHER" id="PTHR43756">
    <property type="entry name" value="CHOLINE MONOOXYGENASE, CHLOROPLASTIC"/>
    <property type="match status" value="1"/>
</dbReference>
<reference evidence="8 9" key="1">
    <citation type="submission" date="2019-02" db="EMBL/GenBank/DDBJ databases">
        <title>Deep-cultivation of Planctomycetes and their phenomic and genomic characterization uncovers novel biology.</title>
        <authorList>
            <person name="Wiegand S."/>
            <person name="Jogler M."/>
            <person name="Boedeker C."/>
            <person name="Pinto D."/>
            <person name="Vollmers J."/>
            <person name="Rivas-Marin E."/>
            <person name="Kohn T."/>
            <person name="Peeters S.H."/>
            <person name="Heuer A."/>
            <person name="Rast P."/>
            <person name="Oberbeckmann S."/>
            <person name="Bunk B."/>
            <person name="Jeske O."/>
            <person name="Meyerdierks A."/>
            <person name="Storesund J.E."/>
            <person name="Kallscheuer N."/>
            <person name="Luecker S."/>
            <person name="Lage O.M."/>
            <person name="Pohl T."/>
            <person name="Merkel B.J."/>
            <person name="Hornburger P."/>
            <person name="Mueller R.-W."/>
            <person name="Bruemmer F."/>
            <person name="Labrenz M."/>
            <person name="Spormann A.M."/>
            <person name="Op den Camp H."/>
            <person name="Overmann J."/>
            <person name="Amann R."/>
            <person name="Jetten M.S.M."/>
            <person name="Mascher T."/>
            <person name="Medema M.H."/>
            <person name="Devos D.P."/>
            <person name="Kaster A.-K."/>
            <person name="Ovreas L."/>
            <person name="Rohde M."/>
            <person name="Galperin M.Y."/>
            <person name="Jogler C."/>
        </authorList>
    </citation>
    <scope>NUCLEOTIDE SEQUENCE [LARGE SCALE GENOMIC DNA]</scope>
    <source>
        <strain evidence="8 9">ETA_A1</strain>
    </source>
</reference>
<dbReference type="CDD" id="cd08883">
    <property type="entry name" value="RHO_alpha_C_CMO-like"/>
    <property type="match status" value="1"/>
</dbReference>
<organism evidence="8 9">
    <name type="scientific">Urbifossiella limnaea</name>
    <dbReference type="NCBI Taxonomy" id="2528023"/>
    <lineage>
        <taxon>Bacteria</taxon>
        <taxon>Pseudomonadati</taxon>
        <taxon>Planctomycetota</taxon>
        <taxon>Planctomycetia</taxon>
        <taxon>Gemmatales</taxon>
        <taxon>Gemmataceae</taxon>
        <taxon>Urbifossiella</taxon>
    </lineage>
</organism>
<keyword evidence="5" id="KW-0408">Iron</keyword>
<dbReference type="PRINTS" id="PR00090">
    <property type="entry name" value="RNGDIOXGNASE"/>
</dbReference>
<evidence type="ECO:0000256" key="5">
    <source>
        <dbReference type="ARBA" id="ARBA00023004"/>
    </source>
</evidence>
<keyword evidence="4 8" id="KW-0560">Oxidoreductase</keyword>
<keyword evidence="9" id="KW-1185">Reference proteome</keyword>
<dbReference type="Pfam" id="PF00355">
    <property type="entry name" value="Rieske"/>
    <property type="match status" value="1"/>
</dbReference>
<dbReference type="InterPro" id="IPR036922">
    <property type="entry name" value="Rieske_2Fe-2S_sf"/>
</dbReference>
<dbReference type="GO" id="GO:0018618">
    <property type="term" value="F:anthranilate 1,2-dioxygenase (deaminating, decarboxylating) activity"/>
    <property type="evidence" value="ECO:0007669"/>
    <property type="project" value="UniProtKB-EC"/>
</dbReference>
<evidence type="ECO:0000256" key="3">
    <source>
        <dbReference type="ARBA" id="ARBA00022723"/>
    </source>
</evidence>
<dbReference type="InterPro" id="IPR001663">
    <property type="entry name" value="Rng_hydr_dOase-A"/>
</dbReference>
<dbReference type="Pfam" id="PF00848">
    <property type="entry name" value="Ring_hydroxyl_A"/>
    <property type="match status" value="1"/>
</dbReference>
<dbReference type="EC" id="1.14.12.1" evidence="8"/>
<evidence type="ECO:0000256" key="6">
    <source>
        <dbReference type="ARBA" id="ARBA00023014"/>
    </source>
</evidence>
<dbReference type="Gene3D" id="3.90.380.10">
    <property type="entry name" value="Naphthalene 1,2-dioxygenase Alpha Subunit, Chain A, domain 1"/>
    <property type="match status" value="2"/>
</dbReference>
<dbReference type="EMBL" id="CP036273">
    <property type="protein sequence ID" value="QDU20391.1"/>
    <property type="molecule type" value="Genomic_DNA"/>
</dbReference>
<accession>A0A517XSA4</accession>
<dbReference type="Gene3D" id="2.102.10.10">
    <property type="entry name" value="Rieske [2Fe-2S] iron-sulphur domain"/>
    <property type="match status" value="1"/>
</dbReference>
<dbReference type="PANTHER" id="PTHR43756:SF5">
    <property type="entry name" value="CHOLINE MONOOXYGENASE, CHLOROPLASTIC"/>
    <property type="match status" value="1"/>
</dbReference>
<dbReference type="SUPFAM" id="SSF50022">
    <property type="entry name" value="ISP domain"/>
    <property type="match status" value="1"/>
</dbReference>
<dbReference type="SUPFAM" id="SSF55961">
    <property type="entry name" value="Bet v1-like"/>
    <property type="match status" value="1"/>
</dbReference>
<evidence type="ECO:0000259" key="7">
    <source>
        <dbReference type="PROSITE" id="PS51296"/>
    </source>
</evidence>
<keyword evidence="8" id="KW-0223">Dioxygenase</keyword>
<dbReference type="OrthoDB" id="9800776at2"/>
<dbReference type="Proteomes" id="UP000319576">
    <property type="component" value="Chromosome"/>
</dbReference>
<keyword evidence="2" id="KW-0001">2Fe-2S</keyword>
<name>A0A517XSA4_9BACT</name>
<dbReference type="PROSITE" id="PS51296">
    <property type="entry name" value="RIESKE"/>
    <property type="match status" value="1"/>
</dbReference>
<evidence type="ECO:0000256" key="2">
    <source>
        <dbReference type="ARBA" id="ARBA00022714"/>
    </source>
</evidence>
<proteinExistence type="predicted"/>
<dbReference type="InterPro" id="IPR017941">
    <property type="entry name" value="Rieske_2Fe-2S"/>
</dbReference>
<evidence type="ECO:0000313" key="8">
    <source>
        <dbReference type="EMBL" id="QDU20391.1"/>
    </source>
</evidence>
<dbReference type="RefSeq" id="WP_145237858.1">
    <property type="nucleotide sequence ID" value="NZ_CP036273.1"/>
</dbReference>
<sequence>MAHGFDPALPLSRARTLPNTWYTDAAVLAAEREHVFARGWQLVGRVEQVKAPGDFLTANISGEPVLVVRGDDAVLRAFFNVCRHRAAPIRTEPCGHATKLRCRYHGWTYDLAGKLRGTPEFEGVEEFDKDANGLPPVAVAEWGPFVFVHLTEPAASLVDFLGPLPASAETRNAFAGLEWKAQKSYDLACNWKVYVDNYLDGGYHVNTVHPALAGVLDYREYRTVCDGNTVLQSSPLTPGDGAAGRTRTGDLAAYWWVWPNLMLNLYSGVMDTNLVLPLGPDRCRVVFDFYFAAGTDPEFVEESVRVADQVQAEDVGVCEEVQRGLNSRSYTTGRFSVKRENGGYHFHQMLGRTIGERPA</sequence>
<dbReference type="CDD" id="cd03469">
    <property type="entry name" value="Rieske_RO_Alpha_N"/>
    <property type="match status" value="1"/>
</dbReference>
<dbReference type="AlphaFoldDB" id="A0A517XSA4"/>
<feature type="domain" description="Rieske" evidence="7">
    <location>
        <begin position="40"/>
        <end position="148"/>
    </location>
</feature>
<evidence type="ECO:0000313" key="9">
    <source>
        <dbReference type="Proteomes" id="UP000319576"/>
    </source>
</evidence>
<keyword evidence="6" id="KW-0411">Iron-sulfur</keyword>
<dbReference type="InterPro" id="IPR015879">
    <property type="entry name" value="Ring_hydroxy_dOase_asu_C_dom"/>
</dbReference>
<dbReference type="KEGG" id="uli:ETAA1_23430"/>